<keyword evidence="3" id="KW-1185">Reference proteome</keyword>
<dbReference type="OrthoDB" id="10506073at2759"/>
<proteinExistence type="predicted"/>
<dbReference type="InterPro" id="IPR013025">
    <property type="entry name" value="Ribosomal_uL23-like"/>
</dbReference>
<sequence length="60" mass="6850">MAGLSRQPKYPRKSAPRRSNLDRCTIVRLPLTTKSAMKRTELTVDVKANEHQMKQAAKKL</sequence>
<reference evidence="2 3" key="1">
    <citation type="journal article" date="2018" name="Mol. Genet. Genomics">
        <title>The red deer Cervus elaphus genome CerEla1.0: sequencing, annotating, genes, and chromosomes.</title>
        <authorList>
            <person name="Bana N.A."/>
            <person name="Nyiri A."/>
            <person name="Nagy J."/>
            <person name="Frank K."/>
            <person name="Nagy T."/>
            <person name="Steger V."/>
            <person name="Schiller M."/>
            <person name="Lakatos P."/>
            <person name="Sugar L."/>
            <person name="Horn P."/>
            <person name="Barta E."/>
            <person name="Orosz L."/>
        </authorList>
    </citation>
    <scope>NUCLEOTIDE SEQUENCE [LARGE SCALE GENOMIC DNA]</scope>
    <source>
        <strain evidence="2">Hungarian</strain>
    </source>
</reference>
<evidence type="ECO:0000313" key="3">
    <source>
        <dbReference type="Proteomes" id="UP000242450"/>
    </source>
</evidence>
<comment type="caution">
    <text evidence="2">The sequence shown here is derived from an EMBL/GenBank/DDBJ whole genome shotgun (WGS) entry which is preliminary data.</text>
</comment>
<organism evidence="2 3">
    <name type="scientific">Cervus elaphus hippelaphus</name>
    <name type="common">European red deer</name>
    <dbReference type="NCBI Taxonomy" id="46360"/>
    <lineage>
        <taxon>Eukaryota</taxon>
        <taxon>Metazoa</taxon>
        <taxon>Chordata</taxon>
        <taxon>Craniata</taxon>
        <taxon>Vertebrata</taxon>
        <taxon>Euteleostomi</taxon>
        <taxon>Mammalia</taxon>
        <taxon>Eutheria</taxon>
        <taxon>Laurasiatheria</taxon>
        <taxon>Artiodactyla</taxon>
        <taxon>Ruminantia</taxon>
        <taxon>Pecora</taxon>
        <taxon>Cervidae</taxon>
        <taxon>Cervinae</taxon>
        <taxon>Cervus</taxon>
    </lineage>
</organism>
<feature type="region of interest" description="Disordered" evidence="1">
    <location>
        <begin position="1"/>
        <end position="23"/>
    </location>
</feature>
<dbReference type="GO" id="GO:0005840">
    <property type="term" value="C:ribosome"/>
    <property type="evidence" value="ECO:0007669"/>
    <property type="project" value="InterPro"/>
</dbReference>
<dbReference type="Gene3D" id="3.30.70.330">
    <property type="match status" value="1"/>
</dbReference>
<name>A0A212DH30_CEREH</name>
<dbReference type="EMBL" id="MKHE01000002">
    <property type="protein sequence ID" value="OWK17464.1"/>
    <property type="molecule type" value="Genomic_DNA"/>
</dbReference>
<dbReference type="AlphaFoldDB" id="A0A212DH30"/>
<evidence type="ECO:0000313" key="2">
    <source>
        <dbReference type="EMBL" id="OWK17464.1"/>
    </source>
</evidence>
<gene>
    <name evidence="2" type="ORF">Celaphus_00013169</name>
</gene>
<dbReference type="GO" id="GO:0006412">
    <property type="term" value="P:translation"/>
    <property type="evidence" value="ECO:0007669"/>
    <property type="project" value="InterPro"/>
</dbReference>
<dbReference type="GO" id="GO:0003735">
    <property type="term" value="F:structural constituent of ribosome"/>
    <property type="evidence" value="ECO:0007669"/>
    <property type="project" value="InterPro"/>
</dbReference>
<evidence type="ECO:0000256" key="1">
    <source>
        <dbReference type="SAM" id="MobiDB-lite"/>
    </source>
</evidence>
<dbReference type="Proteomes" id="UP000242450">
    <property type="component" value="Chromosome 2"/>
</dbReference>
<dbReference type="PANTHER" id="PTHR11620">
    <property type="entry name" value="60S RIBOSOMAL PROTEIN L23A"/>
    <property type="match status" value="1"/>
</dbReference>
<protein>
    <submittedName>
        <fullName evidence="2">Uncharacterized protein</fullName>
    </submittedName>
</protein>
<accession>A0A212DH30</accession>
<dbReference type="InterPro" id="IPR012677">
    <property type="entry name" value="Nucleotide-bd_a/b_plait_sf"/>
</dbReference>